<name>G0L1S8_ZOBGA</name>
<feature type="transmembrane region" description="Helical" evidence="1">
    <location>
        <begin position="7"/>
        <end position="27"/>
    </location>
</feature>
<dbReference type="STRING" id="63186.ZOBELLIA_3741"/>
<accession>G0L1S8</accession>
<protein>
    <submittedName>
        <fullName evidence="3">Possible ABC importer, periplasmic component</fullName>
    </submittedName>
</protein>
<feature type="domain" description="Mce/MlaD" evidence="2">
    <location>
        <begin position="36"/>
        <end position="112"/>
    </location>
</feature>
<dbReference type="SUPFAM" id="SSF101082">
    <property type="entry name" value="Typo IV secretion system protein TraC"/>
    <property type="match status" value="1"/>
</dbReference>
<dbReference type="HOGENOM" id="CLU_054524_1_0_10"/>
<evidence type="ECO:0000313" key="4">
    <source>
        <dbReference type="Proteomes" id="UP000008898"/>
    </source>
</evidence>
<sequence length="326" mass="35804">MKLSREIKTGIIVIGGILLFILGFSYLKSSPLFEDGKTIYAVYKEVGGLQVGTPVTINGFVVGKVTDVKFKDQSGHLLVTLFIKSDFEFSKNSFAELYDTGIIGGKGIQVKPIFDGAPMAKSGDTLTSKVQLGLTQLVQKQLTPLQQKVEGAVTNADSLLMNVNEVLDDRAKKDLRETLSGLNATVASFQKSADMLSRILSTNEENLNQSLNNFQELTSNFAKLSDSLNNAGLGNTLANLESTMVNLNKLMSNIEKGDGTLGKLMKDEELYTNLNNASRELDLLLQDFRLNPKRYVNVSVFGKKQVDYELPEDDPANLQPQPQPEQ</sequence>
<reference evidence="4" key="1">
    <citation type="submission" date="2009-07" db="EMBL/GenBank/DDBJ databases">
        <title>Complete genome sequence of Zobellia galactanivorans Dsij.</title>
        <authorList>
            <consortium name="Genoscope - CEA"/>
        </authorList>
    </citation>
    <scope>NUCLEOTIDE SEQUENCE [LARGE SCALE GENOMIC DNA]</scope>
    <source>
        <strain evidence="4">DSM 12802 / CCUG 47099 / CIP 106680 / NCIMB 13871 / Dsij</strain>
    </source>
</reference>
<keyword evidence="1" id="KW-0472">Membrane</keyword>
<dbReference type="AlphaFoldDB" id="G0L1S8"/>
<reference evidence="3 4" key="2">
    <citation type="journal article" date="2012" name="Environ. Microbiol.">
        <title>Characterization of the first alginolytic operons in a marine bacterium: from their emergence in marine Flavobacteriia to their independent transfers to marine Proteobacteria and human gut Bacteroides.</title>
        <authorList>
            <person name="Thomas F."/>
            <person name="Barbeyron T."/>
            <person name="Tonon T."/>
            <person name="Genicot S."/>
            <person name="Czjzek M."/>
            <person name="Michel G."/>
        </authorList>
    </citation>
    <scope>NUCLEOTIDE SEQUENCE [LARGE SCALE GENOMIC DNA]</scope>
    <source>
        <strain evidence="4">DSM 12802 / CCUG 47099 / CIP 106680 / NCIMB 13871 / Dsij</strain>
    </source>
</reference>
<dbReference type="OrthoDB" id="9769132at2"/>
<proteinExistence type="predicted"/>
<dbReference type="Pfam" id="PF02470">
    <property type="entry name" value="MlaD"/>
    <property type="match status" value="1"/>
</dbReference>
<dbReference type="InterPro" id="IPR052336">
    <property type="entry name" value="MlaD_Phospholipid_Transporter"/>
</dbReference>
<dbReference type="PANTHER" id="PTHR33371">
    <property type="entry name" value="INTERMEMBRANE PHOSPHOLIPID TRANSPORT SYSTEM BINDING PROTEIN MLAD-RELATED"/>
    <property type="match status" value="1"/>
</dbReference>
<evidence type="ECO:0000259" key="2">
    <source>
        <dbReference type="Pfam" id="PF02470"/>
    </source>
</evidence>
<dbReference type="KEGG" id="zga:ZOBELLIA_3741"/>
<dbReference type="InterPro" id="IPR003399">
    <property type="entry name" value="Mce/MlaD"/>
</dbReference>
<dbReference type="PANTHER" id="PTHR33371:SF4">
    <property type="entry name" value="INTERMEMBRANE PHOSPHOLIPID TRANSPORT SYSTEM BINDING PROTEIN MLAD"/>
    <property type="match status" value="1"/>
</dbReference>
<dbReference type="EMBL" id="FP476056">
    <property type="protein sequence ID" value="CAZ97879.1"/>
    <property type="molecule type" value="Genomic_DNA"/>
</dbReference>
<evidence type="ECO:0000313" key="3">
    <source>
        <dbReference type="EMBL" id="CAZ97879.1"/>
    </source>
</evidence>
<organism evidence="3 4">
    <name type="scientific">Zobellia galactanivorans (strain DSM 12802 / CCUG 47099 / CIP 106680 / NCIMB 13871 / Dsij)</name>
    <dbReference type="NCBI Taxonomy" id="63186"/>
    <lineage>
        <taxon>Bacteria</taxon>
        <taxon>Pseudomonadati</taxon>
        <taxon>Bacteroidota</taxon>
        <taxon>Flavobacteriia</taxon>
        <taxon>Flavobacteriales</taxon>
        <taxon>Flavobacteriaceae</taxon>
        <taxon>Zobellia</taxon>
    </lineage>
</organism>
<keyword evidence="4" id="KW-1185">Reference proteome</keyword>
<gene>
    <name evidence="3" type="ordered locus">zobellia_3741</name>
</gene>
<evidence type="ECO:0000256" key="1">
    <source>
        <dbReference type="SAM" id="Phobius"/>
    </source>
</evidence>
<dbReference type="GO" id="GO:0005543">
    <property type="term" value="F:phospholipid binding"/>
    <property type="evidence" value="ECO:0007669"/>
    <property type="project" value="TreeGrafter"/>
</dbReference>
<keyword evidence="1" id="KW-0812">Transmembrane</keyword>
<keyword evidence="1" id="KW-1133">Transmembrane helix</keyword>
<dbReference type="Proteomes" id="UP000008898">
    <property type="component" value="Chromosome"/>
</dbReference>
<dbReference type="RefSeq" id="WP_013995069.1">
    <property type="nucleotide sequence ID" value="NC_015844.1"/>
</dbReference>
<dbReference type="GO" id="GO:0005548">
    <property type="term" value="F:phospholipid transporter activity"/>
    <property type="evidence" value="ECO:0007669"/>
    <property type="project" value="TreeGrafter"/>
</dbReference>